<reference evidence="11 12" key="1">
    <citation type="submission" date="2024-01" db="EMBL/GenBank/DDBJ databases">
        <title>Uliginosibacterium soil sp. nov.</title>
        <authorList>
            <person name="Lv Y."/>
        </authorList>
    </citation>
    <scope>NUCLEOTIDE SEQUENCE [LARGE SCALE GENOMIC DNA]</scope>
    <source>
        <strain evidence="11 12">H3</strain>
    </source>
</reference>
<comment type="similarity">
    <text evidence="8 9">Belongs to the TRAP transporter small permease family.</text>
</comment>
<evidence type="ECO:0000313" key="11">
    <source>
        <dbReference type="EMBL" id="MEC5385994.1"/>
    </source>
</evidence>
<evidence type="ECO:0000259" key="10">
    <source>
        <dbReference type="Pfam" id="PF04290"/>
    </source>
</evidence>
<organism evidence="11 12">
    <name type="scientific">Uliginosibacterium silvisoli</name>
    <dbReference type="NCBI Taxonomy" id="3114758"/>
    <lineage>
        <taxon>Bacteria</taxon>
        <taxon>Pseudomonadati</taxon>
        <taxon>Pseudomonadota</taxon>
        <taxon>Betaproteobacteria</taxon>
        <taxon>Rhodocyclales</taxon>
        <taxon>Zoogloeaceae</taxon>
        <taxon>Uliginosibacterium</taxon>
    </lineage>
</organism>
<keyword evidence="6 9" id="KW-1133">Transmembrane helix</keyword>
<dbReference type="PANTHER" id="PTHR35011:SF10">
    <property type="entry name" value="TRAP TRANSPORTER SMALL PERMEASE PROTEIN"/>
    <property type="match status" value="1"/>
</dbReference>
<keyword evidence="7 9" id="KW-0472">Membrane</keyword>
<dbReference type="InterPro" id="IPR007387">
    <property type="entry name" value="TRAP_DctQ"/>
</dbReference>
<sequence length="207" mass="22951">MPENLFSRALTRLVDTLVIIVGWWLVALSLLTCVEMVTRKVFSFSLQGIDEVGGYTLAVSAAIGYSYTLITRGHTRIDFMVGKLPFKARAVFNCLAMVTLAAMALFCISRAWVVLSESIEFQSRATTPLQTPMWIPQSIWFFGWIVFAVACVYLAGHSLLLLVKGKHEALNKAYGPQTLEEEIESEAGEVLEQVRQQNALKEAGAQS</sequence>
<comment type="function">
    <text evidence="9">Part of the tripartite ATP-independent periplasmic (TRAP) transport system.</text>
</comment>
<evidence type="ECO:0000256" key="7">
    <source>
        <dbReference type="ARBA" id="ARBA00023136"/>
    </source>
</evidence>
<dbReference type="InterPro" id="IPR055348">
    <property type="entry name" value="DctQ"/>
</dbReference>
<evidence type="ECO:0000256" key="4">
    <source>
        <dbReference type="ARBA" id="ARBA00022519"/>
    </source>
</evidence>
<feature type="transmembrane region" description="Helical" evidence="9">
    <location>
        <begin position="90"/>
        <end position="113"/>
    </location>
</feature>
<feature type="transmembrane region" description="Helical" evidence="9">
    <location>
        <begin position="12"/>
        <end position="32"/>
    </location>
</feature>
<name>A0ABU6K329_9RHOO</name>
<evidence type="ECO:0000256" key="9">
    <source>
        <dbReference type="RuleBase" id="RU369079"/>
    </source>
</evidence>
<keyword evidence="2 9" id="KW-0813">Transport</keyword>
<keyword evidence="4 9" id="KW-0997">Cell inner membrane</keyword>
<comment type="subunit">
    <text evidence="9">The complex comprises the extracytoplasmic solute receptor protein and the two transmembrane proteins.</text>
</comment>
<keyword evidence="5 9" id="KW-0812">Transmembrane</keyword>
<dbReference type="PANTHER" id="PTHR35011">
    <property type="entry name" value="2,3-DIKETO-L-GULONATE TRAP TRANSPORTER SMALL PERMEASE PROTEIN YIAM"/>
    <property type="match status" value="1"/>
</dbReference>
<proteinExistence type="inferred from homology"/>
<evidence type="ECO:0000313" key="12">
    <source>
        <dbReference type="Proteomes" id="UP001331561"/>
    </source>
</evidence>
<evidence type="ECO:0000256" key="2">
    <source>
        <dbReference type="ARBA" id="ARBA00022448"/>
    </source>
</evidence>
<keyword evidence="3" id="KW-1003">Cell membrane</keyword>
<protein>
    <recommendedName>
        <fullName evidence="9">TRAP transporter small permease protein</fullName>
    </recommendedName>
</protein>
<evidence type="ECO:0000256" key="3">
    <source>
        <dbReference type="ARBA" id="ARBA00022475"/>
    </source>
</evidence>
<evidence type="ECO:0000256" key="8">
    <source>
        <dbReference type="ARBA" id="ARBA00038436"/>
    </source>
</evidence>
<dbReference type="RefSeq" id="WP_327598975.1">
    <property type="nucleotide sequence ID" value="NZ_JAYXHS010000002.1"/>
</dbReference>
<feature type="transmembrane region" description="Helical" evidence="9">
    <location>
        <begin position="52"/>
        <end position="70"/>
    </location>
</feature>
<accession>A0ABU6K329</accession>
<comment type="caution">
    <text evidence="11">The sequence shown here is derived from an EMBL/GenBank/DDBJ whole genome shotgun (WGS) entry which is preliminary data.</text>
</comment>
<dbReference type="Pfam" id="PF04290">
    <property type="entry name" value="DctQ"/>
    <property type="match status" value="1"/>
</dbReference>
<keyword evidence="12" id="KW-1185">Reference proteome</keyword>
<evidence type="ECO:0000256" key="6">
    <source>
        <dbReference type="ARBA" id="ARBA00022989"/>
    </source>
</evidence>
<dbReference type="Proteomes" id="UP001331561">
    <property type="component" value="Unassembled WGS sequence"/>
</dbReference>
<feature type="transmembrane region" description="Helical" evidence="9">
    <location>
        <begin position="139"/>
        <end position="163"/>
    </location>
</feature>
<dbReference type="EMBL" id="JAYXHS010000002">
    <property type="protein sequence ID" value="MEC5385994.1"/>
    <property type="molecule type" value="Genomic_DNA"/>
</dbReference>
<gene>
    <name evidence="11" type="ORF">VVD49_09675</name>
</gene>
<comment type="subcellular location">
    <subcellularLocation>
        <location evidence="1 9">Cell inner membrane</location>
        <topology evidence="1 9">Multi-pass membrane protein</topology>
    </subcellularLocation>
</comment>
<evidence type="ECO:0000256" key="1">
    <source>
        <dbReference type="ARBA" id="ARBA00004429"/>
    </source>
</evidence>
<feature type="domain" description="Tripartite ATP-independent periplasmic transporters DctQ component" evidence="10">
    <location>
        <begin position="29"/>
        <end position="153"/>
    </location>
</feature>
<evidence type="ECO:0000256" key="5">
    <source>
        <dbReference type="ARBA" id="ARBA00022692"/>
    </source>
</evidence>